<evidence type="ECO:0000313" key="1">
    <source>
        <dbReference type="EMBL" id="SMG27336.1"/>
    </source>
</evidence>
<dbReference type="EMBL" id="FXAO01000003">
    <property type="protein sequence ID" value="SMG27336.1"/>
    <property type="molecule type" value="Genomic_DNA"/>
</dbReference>
<evidence type="ECO:0000313" key="2">
    <source>
        <dbReference type="Proteomes" id="UP000193420"/>
    </source>
</evidence>
<proteinExistence type="predicted"/>
<protein>
    <submittedName>
        <fullName evidence="1">Uncharacterized protein</fullName>
    </submittedName>
</protein>
<sequence length="73" mass="8494">MFLKLCYLHIFSLHINNLNLDNVTPWFLELYQIKTVEGKSLNLKRISQPYKSRASFSCNYITSSFKSTNTTNG</sequence>
<dbReference type="Proteomes" id="UP000193420">
    <property type="component" value="Unassembled WGS sequence"/>
</dbReference>
<dbReference type="STRING" id="188872.SAMN03080602_01844"/>
<reference evidence="2" key="1">
    <citation type="submission" date="2017-04" db="EMBL/GenBank/DDBJ databases">
        <authorList>
            <person name="Varghese N."/>
            <person name="Submissions S."/>
        </authorList>
    </citation>
    <scope>NUCLEOTIDE SEQUENCE [LARGE SCALE GENOMIC DNA]</scope>
    <source>
        <strain evidence="2">DSM 19835</strain>
    </source>
</reference>
<accession>A0A1X7JHG1</accession>
<organism evidence="1 2">
    <name type="scientific">Arenibacter troitsensis</name>
    <dbReference type="NCBI Taxonomy" id="188872"/>
    <lineage>
        <taxon>Bacteria</taxon>
        <taxon>Pseudomonadati</taxon>
        <taxon>Bacteroidota</taxon>
        <taxon>Flavobacteriia</taxon>
        <taxon>Flavobacteriales</taxon>
        <taxon>Flavobacteriaceae</taxon>
        <taxon>Arenibacter</taxon>
    </lineage>
</organism>
<gene>
    <name evidence="1" type="ORF">SAMN03080602_01844</name>
</gene>
<name>A0A1X7JHG1_9FLAO</name>
<dbReference type="AlphaFoldDB" id="A0A1X7JHG1"/>
<keyword evidence="2" id="KW-1185">Reference proteome</keyword>